<dbReference type="Gene3D" id="1.10.10.10">
    <property type="entry name" value="Winged helix-like DNA-binding domain superfamily/Winged helix DNA-binding domain"/>
    <property type="match status" value="1"/>
</dbReference>
<reference evidence="5 6" key="1">
    <citation type="submission" date="2023-09" db="EMBL/GenBank/DDBJ databases">
        <title>Description of three actinobacteria isolated from air of manufacturing shop in a pharmaceutical factory.</title>
        <authorList>
            <person name="Zhang D.-F."/>
        </authorList>
    </citation>
    <scope>NUCLEOTIDE SEQUENCE [LARGE SCALE GENOMIC DNA]</scope>
    <source>
        <strain evidence="5 6">LY-0111</strain>
    </source>
</reference>
<dbReference type="SMART" id="SM00895">
    <property type="entry name" value="FCD"/>
    <property type="match status" value="1"/>
</dbReference>
<sequence length="218" mass="23587">MPFPPVRGIHARRLLRDEVYDSIRDAVVVGDLAPGEQLRDGELGEWLGVSRTPVREALLRLAQAGLVEADPGRTTKVAPIDPETFTHCREIAAELYALAARRAVVALTDEQLDQMAWANTQLQDALNAGDPMAAITADDAFHSVPVTASGNPLIATQLETVTPYLRRGEYFHFGTWAGARSPEQHEQILAALRAGDGERAAALTRENFGGLELPAASE</sequence>
<dbReference type="EMBL" id="JAVKGR010000001">
    <property type="protein sequence ID" value="MDR8018280.1"/>
    <property type="molecule type" value="Genomic_DNA"/>
</dbReference>
<organism evidence="5 6">
    <name type="scientific">Nesterenkonia aerolata</name>
    <dbReference type="NCBI Taxonomy" id="3074079"/>
    <lineage>
        <taxon>Bacteria</taxon>
        <taxon>Bacillati</taxon>
        <taxon>Actinomycetota</taxon>
        <taxon>Actinomycetes</taxon>
        <taxon>Micrococcales</taxon>
        <taxon>Micrococcaceae</taxon>
        <taxon>Nesterenkonia</taxon>
    </lineage>
</organism>
<protein>
    <submittedName>
        <fullName evidence="5">GntR family transcriptional regulator</fullName>
    </submittedName>
</protein>
<dbReference type="RefSeq" id="WP_310547259.1">
    <property type="nucleotide sequence ID" value="NZ_JAVKGR010000001.1"/>
</dbReference>
<comment type="caution">
    <text evidence="5">The sequence shown here is derived from an EMBL/GenBank/DDBJ whole genome shotgun (WGS) entry which is preliminary data.</text>
</comment>
<accession>A0ABU2DPP3</accession>
<evidence type="ECO:0000313" key="5">
    <source>
        <dbReference type="EMBL" id="MDR8018280.1"/>
    </source>
</evidence>
<proteinExistence type="predicted"/>
<dbReference type="CDD" id="cd07377">
    <property type="entry name" value="WHTH_GntR"/>
    <property type="match status" value="1"/>
</dbReference>
<dbReference type="Proteomes" id="UP001251870">
    <property type="component" value="Unassembled WGS sequence"/>
</dbReference>
<dbReference type="Pfam" id="PF07729">
    <property type="entry name" value="FCD"/>
    <property type="match status" value="1"/>
</dbReference>
<dbReference type="InterPro" id="IPR011711">
    <property type="entry name" value="GntR_C"/>
</dbReference>
<dbReference type="SUPFAM" id="SSF48008">
    <property type="entry name" value="GntR ligand-binding domain-like"/>
    <property type="match status" value="1"/>
</dbReference>
<evidence type="ECO:0000259" key="4">
    <source>
        <dbReference type="PROSITE" id="PS50949"/>
    </source>
</evidence>
<evidence type="ECO:0000256" key="1">
    <source>
        <dbReference type="ARBA" id="ARBA00023015"/>
    </source>
</evidence>
<dbReference type="PANTHER" id="PTHR43537:SF49">
    <property type="entry name" value="TRANSCRIPTIONAL REGULATORY PROTEIN"/>
    <property type="match status" value="1"/>
</dbReference>
<dbReference type="SMART" id="SM00345">
    <property type="entry name" value="HTH_GNTR"/>
    <property type="match status" value="1"/>
</dbReference>
<dbReference type="SUPFAM" id="SSF46785">
    <property type="entry name" value="Winged helix' DNA-binding domain"/>
    <property type="match status" value="1"/>
</dbReference>
<dbReference type="Pfam" id="PF00392">
    <property type="entry name" value="GntR"/>
    <property type="match status" value="1"/>
</dbReference>
<dbReference type="PANTHER" id="PTHR43537">
    <property type="entry name" value="TRANSCRIPTIONAL REGULATOR, GNTR FAMILY"/>
    <property type="match status" value="1"/>
</dbReference>
<evidence type="ECO:0000313" key="6">
    <source>
        <dbReference type="Proteomes" id="UP001251870"/>
    </source>
</evidence>
<dbReference type="Gene3D" id="1.20.120.530">
    <property type="entry name" value="GntR ligand-binding domain-like"/>
    <property type="match status" value="1"/>
</dbReference>
<evidence type="ECO:0000256" key="2">
    <source>
        <dbReference type="ARBA" id="ARBA00023125"/>
    </source>
</evidence>
<evidence type="ECO:0000256" key="3">
    <source>
        <dbReference type="ARBA" id="ARBA00023163"/>
    </source>
</evidence>
<feature type="domain" description="HTH gntR-type" evidence="4">
    <location>
        <begin position="13"/>
        <end position="80"/>
    </location>
</feature>
<dbReference type="InterPro" id="IPR036390">
    <property type="entry name" value="WH_DNA-bd_sf"/>
</dbReference>
<gene>
    <name evidence="5" type="ORF">RIL96_01690</name>
</gene>
<dbReference type="InterPro" id="IPR000524">
    <property type="entry name" value="Tscrpt_reg_HTH_GntR"/>
</dbReference>
<name>A0ABU2DPP3_9MICC</name>
<keyword evidence="1" id="KW-0805">Transcription regulation</keyword>
<dbReference type="PROSITE" id="PS50949">
    <property type="entry name" value="HTH_GNTR"/>
    <property type="match status" value="1"/>
</dbReference>
<dbReference type="InterPro" id="IPR008920">
    <property type="entry name" value="TF_FadR/GntR_C"/>
</dbReference>
<dbReference type="InterPro" id="IPR036388">
    <property type="entry name" value="WH-like_DNA-bd_sf"/>
</dbReference>
<keyword evidence="6" id="KW-1185">Reference proteome</keyword>
<keyword evidence="2" id="KW-0238">DNA-binding</keyword>
<keyword evidence="3" id="KW-0804">Transcription</keyword>